<keyword evidence="4" id="KW-0809">Transit peptide</keyword>
<sequence length="92" mass="10604">MQVRILKPTKSSMQSANGNNKWLLEFVKQPNCKFKESTQGRTSSVDMYNELKIFFPTLEQAIAFANKKALTYEVIKPKEPKTPKKSYAANFR</sequence>
<organism evidence="7 8">
    <name type="scientific">Candidatus Megaera venefica</name>
    <dbReference type="NCBI Taxonomy" id="2055910"/>
    <lineage>
        <taxon>Bacteria</taxon>
        <taxon>Pseudomonadati</taxon>
        <taxon>Pseudomonadota</taxon>
        <taxon>Alphaproteobacteria</taxon>
        <taxon>Rickettsiales</taxon>
        <taxon>Rickettsiaceae</taxon>
        <taxon>Candidatus Megaera</taxon>
    </lineage>
</organism>
<comment type="caution">
    <text evidence="7">The sequence shown here is derived from an EMBL/GenBank/DDBJ whole genome shotgun (WGS) entry which is preliminary data.</text>
</comment>
<keyword evidence="8" id="KW-1185">Reference proteome</keyword>
<evidence type="ECO:0000256" key="5">
    <source>
        <dbReference type="ARBA" id="ARBA00022982"/>
    </source>
</evidence>
<dbReference type="EMBL" id="JARJFB010000022">
    <property type="protein sequence ID" value="MEA0970497.1"/>
    <property type="molecule type" value="Genomic_DNA"/>
</dbReference>
<proteinExistence type="predicted"/>
<dbReference type="InterPro" id="IPR006885">
    <property type="entry name" value="NADH_UbQ_FeS_4_mit-like"/>
</dbReference>
<keyword evidence="3" id="KW-0679">Respiratory chain</keyword>
<evidence type="ECO:0000313" key="8">
    <source>
        <dbReference type="Proteomes" id="UP001291687"/>
    </source>
</evidence>
<evidence type="ECO:0000313" key="7">
    <source>
        <dbReference type="EMBL" id="MEA0970497.1"/>
    </source>
</evidence>
<evidence type="ECO:0000256" key="4">
    <source>
        <dbReference type="ARBA" id="ARBA00022946"/>
    </source>
</evidence>
<accession>A0ABU5NBH9</accession>
<evidence type="ECO:0000256" key="1">
    <source>
        <dbReference type="ARBA" id="ARBA00004370"/>
    </source>
</evidence>
<keyword evidence="5" id="KW-0249">Electron transport</keyword>
<comment type="subcellular location">
    <subcellularLocation>
        <location evidence="1">Membrane</location>
    </subcellularLocation>
</comment>
<dbReference type="Gene3D" id="3.30.160.190">
    <property type="entry name" value="atu1810 like domain"/>
    <property type="match status" value="1"/>
</dbReference>
<evidence type="ECO:0000256" key="2">
    <source>
        <dbReference type="ARBA" id="ARBA00022448"/>
    </source>
</evidence>
<evidence type="ECO:0000256" key="3">
    <source>
        <dbReference type="ARBA" id="ARBA00022660"/>
    </source>
</evidence>
<dbReference type="Pfam" id="PF04800">
    <property type="entry name" value="NDUS4"/>
    <property type="match status" value="1"/>
</dbReference>
<keyword evidence="2" id="KW-0813">Transport</keyword>
<name>A0ABU5NBH9_9RICK</name>
<dbReference type="InterPro" id="IPR038532">
    <property type="entry name" value="NDUFS4-like_sf"/>
</dbReference>
<protein>
    <submittedName>
        <fullName evidence="7">ETC complex I subunit-like NADH-ubiquinone dehydrogenase</fullName>
    </submittedName>
</protein>
<keyword evidence="6" id="KW-0472">Membrane</keyword>
<dbReference type="RefSeq" id="WP_322776400.1">
    <property type="nucleotide sequence ID" value="NZ_JARJFB010000022.1"/>
</dbReference>
<reference evidence="7 8" key="1">
    <citation type="submission" date="2023-03" db="EMBL/GenBank/DDBJ databases">
        <title>Host association and intracellularity evolved multiple times independently in the Rickettsiales.</title>
        <authorList>
            <person name="Castelli M."/>
            <person name="Nardi T."/>
            <person name="Gammuto L."/>
            <person name="Bellinzona G."/>
            <person name="Sabaneyeva E."/>
            <person name="Potekhin A."/>
            <person name="Serra V."/>
            <person name="Petroni G."/>
            <person name="Sassera D."/>
        </authorList>
    </citation>
    <scope>NUCLEOTIDE SEQUENCE [LARGE SCALE GENOMIC DNA]</scope>
    <source>
        <strain evidence="7 8">Sr 2-6</strain>
    </source>
</reference>
<evidence type="ECO:0000256" key="6">
    <source>
        <dbReference type="ARBA" id="ARBA00023136"/>
    </source>
</evidence>
<dbReference type="Proteomes" id="UP001291687">
    <property type="component" value="Unassembled WGS sequence"/>
</dbReference>
<gene>
    <name evidence="7" type="ORF">Megvenef_00463</name>
</gene>